<gene>
    <name evidence="1" type="ORF">AAA799B03_00608</name>
</gene>
<accession>A0A087S7T7</accession>
<sequence length="60" mass="6579">MDILIGIVIAFIVIVAGYVGYHASQEVPAEKHDISLELETLDVDTKTIQSLQQIITKPIS</sequence>
<dbReference type="EMBL" id="JOTA01000010">
    <property type="protein sequence ID" value="KFM21791.1"/>
    <property type="molecule type" value="Genomic_DNA"/>
</dbReference>
<dbReference type="Proteomes" id="UP000029384">
    <property type="component" value="Unassembled WGS sequence"/>
</dbReference>
<evidence type="ECO:0000313" key="2">
    <source>
        <dbReference type="Proteomes" id="UP000029384"/>
    </source>
</evidence>
<reference evidence="1 2" key="1">
    <citation type="submission" date="2014-06" db="EMBL/GenBank/DDBJ databases">
        <authorList>
            <person name="Ngugi D.K."/>
            <person name="Blom J."/>
            <person name="Alam I."/>
            <person name="Rashid M."/>
            <person name="Baalawi W."/>
            <person name="Zhang G."/>
            <person name="Hikmawan T."/>
            <person name="Guan Y."/>
            <person name="Antunes A."/>
            <person name="Siam R."/>
            <person name="El-Dorry H."/>
            <person name="Bajic V."/>
            <person name="Stingl U."/>
        </authorList>
    </citation>
    <scope>NUCLEOTIDE SEQUENCE [LARGE SCALE GENOMIC DNA]</scope>
    <source>
        <strain evidence="1">SCGC AAA799-B03</strain>
    </source>
</reference>
<evidence type="ECO:0000313" key="1">
    <source>
        <dbReference type="EMBL" id="KFM21791.1"/>
    </source>
</evidence>
<proteinExistence type="predicted"/>
<protein>
    <submittedName>
        <fullName evidence="1">Uncharacterized protein</fullName>
    </submittedName>
</protein>
<organism evidence="1 2">
    <name type="scientific">Marine Group I thaumarchaeote SCGC AAA799-B03</name>
    <dbReference type="NCBI Taxonomy" id="1502289"/>
    <lineage>
        <taxon>Archaea</taxon>
        <taxon>Nitrososphaerota</taxon>
        <taxon>Marine Group I</taxon>
    </lineage>
</organism>
<name>A0A087S7T7_9ARCH</name>
<keyword evidence="2" id="KW-1185">Reference proteome</keyword>
<dbReference type="AlphaFoldDB" id="A0A087S7T7"/>
<comment type="caution">
    <text evidence="1">The sequence shown here is derived from an EMBL/GenBank/DDBJ whole genome shotgun (WGS) entry which is preliminary data.</text>
</comment>